<dbReference type="GO" id="GO:0097191">
    <property type="term" value="P:extrinsic apoptotic signaling pathway"/>
    <property type="evidence" value="ECO:0007669"/>
    <property type="project" value="TreeGrafter"/>
</dbReference>
<keyword evidence="5" id="KW-0053">Apoptosis</keyword>
<dbReference type="InterPro" id="IPR000488">
    <property type="entry name" value="Death_dom"/>
</dbReference>
<dbReference type="InterPro" id="IPR011029">
    <property type="entry name" value="DEATH-like_dom_sf"/>
</dbReference>
<dbReference type="AlphaFoldDB" id="A0A8C9RQH1"/>
<reference evidence="9 10" key="1">
    <citation type="submission" date="2019-04" db="EMBL/GenBank/DDBJ databases">
        <authorList>
            <consortium name="Wellcome Sanger Institute Data Sharing"/>
        </authorList>
    </citation>
    <scope>NUCLEOTIDE SEQUENCE [LARGE SCALE GENOMIC DNA]</scope>
</reference>
<dbReference type="GO" id="GO:0005068">
    <property type="term" value="F:transmembrane receptor protein tyrosine kinase adaptor activity"/>
    <property type="evidence" value="ECO:0007669"/>
    <property type="project" value="TreeGrafter"/>
</dbReference>
<dbReference type="GeneTree" id="ENSGT00390000002016"/>
<dbReference type="InterPro" id="IPR009095">
    <property type="entry name" value="TRADD_N"/>
</dbReference>
<keyword evidence="7" id="KW-0539">Nucleus</keyword>
<dbReference type="SUPFAM" id="SSF55044">
    <property type="entry name" value="TRADD, N-terminal domain"/>
    <property type="match status" value="1"/>
</dbReference>
<dbReference type="Gene3D" id="3.30.70.680">
    <property type="entry name" value="TRADD, N-terminal domain"/>
    <property type="match status" value="1"/>
</dbReference>
<dbReference type="SMART" id="SM00005">
    <property type="entry name" value="DEATH"/>
    <property type="match status" value="1"/>
</dbReference>
<keyword evidence="6" id="KW-0206">Cytoskeleton</keyword>
<dbReference type="InterPro" id="IPR036729">
    <property type="entry name" value="TRADD_N_sf"/>
</dbReference>
<protein>
    <recommendedName>
        <fullName evidence="3">Tumor necrosis factor receptor type 1-associated DEATH domain protein</fullName>
    </recommendedName>
</protein>
<dbReference type="PROSITE" id="PS50017">
    <property type="entry name" value="DEATH_DOMAIN"/>
    <property type="match status" value="1"/>
</dbReference>
<reference evidence="9" key="2">
    <citation type="submission" date="2025-08" db="UniProtKB">
        <authorList>
            <consortium name="Ensembl"/>
        </authorList>
    </citation>
    <scope>IDENTIFICATION</scope>
</reference>
<sequence length="341" mass="38517">MEIIDEKKMTTKGLGDVWTGCVFLFLESTSPKVSLPAVYKDPQKKFGLFKVIKLTLSDTAGGLQGYEILKLHDADPYLGVEIKFVDCDVCRRFLESYAAGAVSQFFTQHALRVLSGSEDFTVDTQLKAGTEVLDQCLTNQELCLDHIHSLQPVRLRDDEVTQLERQLQNLTLCDPCNSQPSRLDPCNSQPTRKETPIVPSNCFLFQKKLFDDRQLTPADHQRFATSIGRDWKKVGRALQKTCRALKGPAIDNLAFEYEREGLYEQAYQLLSRFIQAEGRNARLSRLVKALEETKLIGVAEIMLDLQPKEALQEVPELQRICPQRVCRNSCDARNSGLQSTA</sequence>
<dbReference type="Pfam" id="PF00531">
    <property type="entry name" value="Death"/>
    <property type="match status" value="1"/>
</dbReference>
<keyword evidence="10" id="KW-1185">Reference proteome</keyword>
<dbReference type="PANTHER" id="PTHR14913">
    <property type="entry name" value="TUMOR NECROSIS FACTOR RECEPTOR TYPE 1-ASSOCIATED DEATH DOMAIN PROTEIN"/>
    <property type="match status" value="1"/>
</dbReference>
<dbReference type="Pfam" id="PF09034">
    <property type="entry name" value="TRADD_N"/>
    <property type="match status" value="1"/>
</dbReference>
<evidence type="ECO:0000256" key="5">
    <source>
        <dbReference type="ARBA" id="ARBA00022703"/>
    </source>
</evidence>
<evidence type="ECO:0000313" key="10">
    <source>
        <dbReference type="Proteomes" id="UP000694397"/>
    </source>
</evidence>
<evidence type="ECO:0000313" key="9">
    <source>
        <dbReference type="Ensembl" id="ENSSFOP00015021514.1"/>
    </source>
</evidence>
<keyword evidence="4" id="KW-0963">Cytoplasm</keyword>
<proteinExistence type="predicted"/>
<dbReference type="Ensembl" id="ENSSFOT00015021753.2">
    <property type="protein sequence ID" value="ENSSFOP00015021514.1"/>
    <property type="gene ID" value="ENSSFOG00015013864.2"/>
</dbReference>
<name>A0A8C9RQH1_SCLFO</name>
<accession>A0A8C9RQH1</accession>
<evidence type="ECO:0000256" key="6">
    <source>
        <dbReference type="ARBA" id="ARBA00023212"/>
    </source>
</evidence>
<gene>
    <name evidence="9" type="primary">TRADD</name>
    <name evidence="9" type="synonym">tradd</name>
</gene>
<comment type="subcellular location">
    <subcellularLocation>
        <location evidence="2">Cytoplasm</location>
        <location evidence="2">Cytoskeleton</location>
    </subcellularLocation>
    <subcellularLocation>
        <location evidence="1">Nucleus</location>
    </subcellularLocation>
</comment>
<dbReference type="GO" id="GO:0002947">
    <property type="term" value="C:tumor necrosis factor receptor superfamily complex"/>
    <property type="evidence" value="ECO:0007669"/>
    <property type="project" value="TreeGrafter"/>
</dbReference>
<evidence type="ECO:0000259" key="8">
    <source>
        <dbReference type="PROSITE" id="PS50017"/>
    </source>
</evidence>
<dbReference type="GO" id="GO:0043123">
    <property type="term" value="P:positive regulation of canonical NF-kappaB signal transduction"/>
    <property type="evidence" value="ECO:0007669"/>
    <property type="project" value="InterPro"/>
</dbReference>
<evidence type="ECO:0000256" key="4">
    <source>
        <dbReference type="ARBA" id="ARBA00022490"/>
    </source>
</evidence>
<dbReference type="InterPro" id="IPR035712">
    <property type="entry name" value="TRADD"/>
</dbReference>
<organism evidence="9 10">
    <name type="scientific">Scleropages formosus</name>
    <name type="common">Asian bonytongue</name>
    <name type="synonym">Osteoglossum formosum</name>
    <dbReference type="NCBI Taxonomy" id="113540"/>
    <lineage>
        <taxon>Eukaryota</taxon>
        <taxon>Metazoa</taxon>
        <taxon>Chordata</taxon>
        <taxon>Craniata</taxon>
        <taxon>Vertebrata</taxon>
        <taxon>Euteleostomi</taxon>
        <taxon>Actinopterygii</taxon>
        <taxon>Neopterygii</taxon>
        <taxon>Teleostei</taxon>
        <taxon>Osteoglossocephala</taxon>
        <taxon>Osteoglossomorpha</taxon>
        <taxon>Osteoglossiformes</taxon>
        <taxon>Osteoglossidae</taxon>
        <taxon>Scleropages</taxon>
    </lineage>
</organism>
<reference evidence="9" key="3">
    <citation type="submission" date="2025-09" db="UniProtKB">
        <authorList>
            <consortium name="Ensembl"/>
        </authorList>
    </citation>
    <scope>IDENTIFICATION</scope>
</reference>
<feature type="domain" description="Death" evidence="8">
    <location>
        <begin position="227"/>
        <end position="306"/>
    </location>
</feature>
<dbReference type="SUPFAM" id="SSF47986">
    <property type="entry name" value="DEATH domain"/>
    <property type="match status" value="1"/>
</dbReference>
<dbReference type="PANTHER" id="PTHR14913:SF0">
    <property type="entry name" value="TUMOR NECROSIS FACTOR RECEPTOR TYPE 1-ASSOCIATED DEATH DOMAIN PROTEIN"/>
    <property type="match status" value="1"/>
</dbReference>
<evidence type="ECO:0000256" key="2">
    <source>
        <dbReference type="ARBA" id="ARBA00004245"/>
    </source>
</evidence>
<dbReference type="GO" id="GO:0043065">
    <property type="term" value="P:positive regulation of apoptotic process"/>
    <property type="evidence" value="ECO:0007669"/>
    <property type="project" value="Ensembl"/>
</dbReference>
<evidence type="ECO:0000256" key="7">
    <source>
        <dbReference type="ARBA" id="ARBA00023242"/>
    </source>
</evidence>
<dbReference type="GO" id="GO:0005856">
    <property type="term" value="C:cytoskeleton"/>
    <property type="evidence" value="ECO:0007669"/>
    <property type="project" value="UniProtKB-SubCell"/>
</dbReference>
<dbReference type="GO" id="GO:0005634">
    <property type="term" value="C:nucleus"/>
    <property type="evidence" value="ECO:0007669"/>
    <property type="project" value="UniProtKB-SubCell"/>
</dbReference>
<evidence type="ECO:0000256" key="1">
    <source>
        <dbReference type="ARBA" id="ARBA00004123"/>
    </source>
</evidence>
<evidence type="ECO:0000256" key="3">
    <source>
        <dbReference type="ARBA" id="ARBA00015474"/>
    </source>
</evidence>
<dbReference type="OrthoDB" id="9903238at2759"/>
<dbReference type="Proteomes" id="UP000694397">
    <property type="component" value="Chromosome 7"/>
</dbReference>
<dbReference type="Gene3D" id="1.10.533.10">
    <property type="entry name" value="Death Domain, Fas"/>
    <property type="match status" value="1"/>
</dbReference>